<organism evidence="1">
    <name type="scientific">marine sediment metagenome</name>
    <dbReference type="NCBI Taxonomy" id="412755"/>
    <lineage>
        <taxon>unclassified sequences</taxon>
        <taxon>metagenomes</taxon>
        <taxon>ecological metagenomes</taxon>
    </lineage>
</organism>
<accession>X1ME80</accession>
<protein>
    <submittedName>
        <fullName evidence="1">Uncharacterized protein</fullName>
    </submittedName>
</protein>
<dbReference type="AlphaFoldDB" id="X1ME80"/>
<feature type="non-terminal residue" evidence="1">
    <location>
        <position position="30"/>
    </location>
</feature>
<proteinExistence type="predicted"/>
<reference evidence="1" key="1">
    <citation type="journal article" date="2014" name="Front. Microbiol.">
        <title>High frequency of phylogenetically diverse reductive dehalogenase-homologous genes in deep subseafloor sedimentary metagenomes.</title>
        <authorList>
            <person name="Kawai M."/>
            <person name="Futagami T."/>
            <person name="Toyoda A."/>
            <person name="Takaki Y."/>
            <person name="Nishi S."/>
            <person name="Hori S."/>
            <person name="Arai W."/>
            <person name="Tsubouchi T."/>
            <person name="Morono Y."/>
            <person name="Uchiyama I."/>
            <person name="Ito T."/>
            <person name="Fujiyama A."/>
            <person name="Inagaki F."/>
            <person name="Takami H."/>
        </authorList>
    </citation>
    <scope>NUCLEOTIDE SEQUENCE</scope>
    <source>
        <strain evidence="1">Expedition CK06-06</strain>
    </source>
</reference>
<comment type="caution">
    <text evidence="1">The sequence shown here is derived from an EMBL/GenBank/DDBJ whole genome shotgun (WGS) entry which is preliminary data.</text>
</comment>
<evidence type="ECO:0000313" key="1">
    <source>
        <dbReference type="EMBL" id="GAI12970.1"/>
    </source>
</evidence>
<name>X1ME80_9ZZZZ</name>
<gene>
    <name evidence="1" type="ORF">S06H3_15835</name>
</gene>
<dbReference type="EMBL" id="BARV01007805">
    <property type="protein sequence ID" value="GAI12970.1"/>
    <property type="molecule type" value="Genomic_DNA"/>
</dbReference>
<sequence length="30" mass="3443">MTRLQEAAALKLDEGLNGVIKYIYLKIQYS</sequence>